<proteinExistence type="predicted"/>
<dbReference type="InParanoid" id="A0A0C3NDD8"/>
<name>A0A0C3NDD8_PISTI</name>
<dbReference type="HOGENOM" id="CLU_2038985_0_0_1"/>
<reference evidence="2 3" key="1">
    <citation type="submission" date="2014-04" db="EMBL/GenBank/DDBJ databases">
        <authorList>
            <consortium name="DOE Joint Genome Institute"/>
            <person name="Kuo A."/>
            <person name="Kohler A."/>
            <person name="Costa M.D."/>
            <person name="Nagy L.G."/>
            <person name="Floudas D."/>
            <person name="Copeland A."/>
            <person name="Barry K.W."/>
            <person name="Cichocki N."/>
            <person name="Veneault-Fourrey C."/>
            <person name="LaButti K."/>
            <person name="Lindquist E.A."/>
            <person name="Lipzen A."/>
            <person name="Lundell T."/>
            <person name="Morin E."/>
            <person name="Murat C."/>
            <person name="Sun H."/>
            <person name="Tunlid A."/>
            <person name="Henrissat B."/>
            <person name="Grigoriev I.V."/>
            <person name="Hibbett D.S."/>
            <person name="Martin F."/>
            <person name="Nordberg H.P."/>
            <person name="Cantor M.N."/>
            <person name="Hua S.X."/>
        </authorList>
    </citation>
    <scope>NUCLEOTIDE SEQUENCE [LARGE SCALE GENOMIC DNA]</scope>
    <source>
        <strain evidence="2 3">Marx 270</strain>
    </source>
</reference>
<reference evidence="3" key="2">
    <citation type="submission" date="2015-01" db="EMBL/GenBank/DDBJ databases">
        <title>Evolutionary Origins and Diversification of the Mycorrhizal Mutualists.</title>
        <authorList>
            <consortium name="DOE Joint Genome Institute"/>
            <consortium name="Mycorrhizal Genomics Consortium"/>
            <person name="Kohler A."/>
            <person name="Kuo A."/>
            <person name="Nagy L.G."/>
            <person name="Floudas D."/>
            <person name="Copeland A."/>
            <person name="Barry K.W."/>
            <person name="Cichocki N."/>
            <person name="Veneault-Fourrey C."/>
            <person name="LaButti K."/>
            <person name="Lindquist E.A."/>
            <person name="Lipzen A."/>
            <person name="Lundell T."/>
            <person name="Morin E."/>
            <person name="Murat C."/>
            <person name="Riley R."/>
            <person name="Ohm R."/>
            <person name="Sun H."/>
            <person name="Tunlid A."/>
            <person name="Henrissat B."/>
            <person name="Grigoriev I.V."/>
            <person name="Hibbett D.S."/>
            <person name="Martin F."/>
        </authorList>
    </citation>
    <scope>NUCLEOTIDE SEQUENCE [LARGE SCALE GENOMIC DNA]</scope>
    <source>
        <strain evidence="3">Marx 270</strain>
    </source>
</reference>
<protein>
    <submittedName>
        <fullName evidence="2">Uncharacterized protein</fullName>
    </submittedName>
</protein>
<sequence>MAYGSSAAPSPPRKSHDLAGAWHGSPTRGPGTLDQKALSAQVNYTAGVYPMRSRDLLTTVGYCQRAVLINLTGQYSNVREFEHCQLCLSTIAGTWISMDNKRVPEHYSGSIANRNPALLTP</sequence>
<evidence type="ECO:0000256" key="1">
    <source>
        <dbReference type="SAM" id="MobiDB-lite"/>
    </source>
</evidence>
<accession>A0A0C3NDD8</accession>
<dbReference type="AlphaFoldDB" id="A0A0C3NDD8"/>
<feature type="region of interest" description="Disordered" evidence="1">
    <location>
        <begin position="1"/>
        <end position="33"/>
    </location>
</feature>
<dbReference type="EMBL" id="KN832152">
    <property type="protein sequence ID" value="KIN93598.1"/>
    <property type="molecule type" value="Genomic_DNA"/>
</dbReference>
<dbReference type="Proteomes" id="UP000054217">
    <property type="component" value="Unassembled WGS sequence"/>
</dbReference>
<evidence type="ECO:0000313" key="3">
    <source>
        <dbReference type="Proteomes" id="UP000054217"/>
    </source>
</evidence>
<evidence type="ECO:0000313" key="2">
    <source>
        <dbReference type="EMBL" id="KIN93598.1"/>
    </source>
</evidence>
<keyword evidence="3" id="KW-1185">Reference proteome</keyword>
<gene>
    <name evidence="2" type="ORF">M404DRAFT_11397</name>
</gene>
<organism evidence="2 3">
    <name type="scientific">Pisolithus tinctorius Marx 270</name>
    <dbReference type="NCBI Taxonomy" id="870435"/>
    <lineage>
        <taxon>Eukaryota</taxon>
        <taxon>Fungi</taxon>
        <taxon>Dikarya</taxon>
        <taxon>Basidiomycota</taxon>
        <taxon>Agaricomycotina</taxon>
        <taxon>Agaricomycetes</taxon>
        <taxon>Agaricomycetidae</taxon>
        <taxon>Boletales</taxon>
        <taxon>Sclerodermatineae</taxon>
        <taxon>Pisolithaceae</taxon>
        <taxon>Pisolithus</taxon>
    </lineage>
</organism>